<protein>
    <recommendedName>
        <fullName evidence="4">ABM domain-containing protein</fullName>
    </recommendedName>
</protein>
<dbReference type="Gene3D" id="3.30.70.100">
    <property type="match status" value="1"/>
</dbReference>
<accession>C7ZIH6</accession>
<feature type="compositionally biased region" description="Low complexity" evidence="1">
    <location>
        <begin position="39"/>
        <end position="53"/>
    </location>
</feature>
<evidence type="ECO:0000256" key="1">
    <source>
        <dbReference type="SAM" id="MobiDB-lite"/>
    </source>
</evidence>
<evidence type="ECO:0008006" key="4">
    <source>
        <dbReference type="Google" id="ProtNLM"/>
    </source>
</evidence>
<dbReference type="OrthoDB" id="3830579at2759"/>
<dbReference type="EMBL" id="GG698930">
    <property type="protein sequence ID" value="EEU36204.1"/>
    <property type="molecule type" value="Genomic_DNA"/>
</dbReference>
<proteinExistence type="predicted"/>
<organism evidence="2 3">
    <name type="scientific">Fusarium vanettenii (strain ATCC MYA-4622 / CBS 123669 / FGSC 9596 / NRRL 45880 / 77-13-4)</name>
    <name type="common">Fusarium solani subsp. pisi</name>
    <dbReference type="NCBI Taxonomy" id="660122"/>
    <lineage>
        <taxon>Eukaryota</taxon>
        <taxon>Fungi</taxon>
        <taxon>Dikarya</taxon>
        <taxon>Ascomycota</taxon>
        <taxon>Pezizomycotina</taxon>
        <taxon>Sordariomycetes</taxon>
        <taxon>Hypocreomycetidae</taxon>
        <taxon>Hypocreales</taxon>
        <taxon>Nectriaceae</taxon>
        <taxon>Fusarium</taxon>
        <taxon>Fusarium solani species complex</taxon>
        <taxon>Fusarium vanettenii</taxon>
    </lineage>
</organism>
<feature type="region of interest" description="Disordered" evidence="1">
    <location>
        <begin position="25"/>
        <end position="124"/>
    </location>
</feature>
<sequence>MPPQTRSMTRDALSRLYLEYPDAVEEEHGTLPVRPSVYGSSASASRGRSSSARQAVKQGQRISSSHRDLTPNSASLSTSAPTSLITPGSLSGSSYHDNQESLELDPIPSPPVMATPSVSSSPEPLLEYHHDPSAATLHCHCIQIPVCVGPPPTKLHVVQLCVHRNWCPSEDTQIHLVYDTATLSRTPLHPPPHLCTEYRPLDLWADDTERSPAMALARLTQPSSSPLKDDKLTPSSPSIGSRTEKLLNHRTHLAVIFIMLLLPLIPLLPQGNLAWVSQSAHNRTAPFAFWEPIRSIYDKHETTVLPLVTPLEVSGPVPAQPLLLLHGLSEELSTIRGGFASWSGGLRSLPPLPTNLVARVKDCEARAEALVMDQGSFEDKAPFLIAGGAATSLLHALAETDNGRLKQRANQTLTPKLMKTVFTIIEEYNLEALVILQRIGRELRRLLPEVRGLLIEVSQSVSPFANGMPNRMWVEETIDAITYTEKELLPLISDVYLPLVEKAIYAFSDVDGRLADLIEKYKTLELTKGIEEIDVCYFQSDRLTWWSGWFLKRERISTTYFLDARTLDELYDVAVRDAAVRTLLLKEFPEERRSQTQYTDIRPPRPPTICTTSKSLSGLTFIVILSRRLLPLLPAEVVGSGPQDIRSRAAPSDRAPQPPETCIQRGVMRGHEGSQCYVLLCDMVSALNTLTFSPFLYAHLNTRTILSQAIMARPTTEFAVLSLVPGANLVDPDSEGSRTWRDCLKTLSSFEGFRSSLYSVDEKDTNTMVEIVDEGLRNLYRRLTFAFCSADNEPDWESIEAHQAATESPKYGPFLEKVSGILAGPPNLKHAMLNVYGPEGESSLSPPAIAFKNTPTVIQKFYFPTSVDTAAVDASALEVVYSVKSLKGFKAAATGWLLEEVEHQALRGSGGKGFVLVTSWENPSLAREFSTSLIPHHELQKVGSEADEGFIASF</sequence>
<dbReference type="Proteomes" id="UP000005206">
    <property type="component" value="Chromosome 12"/>
</dbReference>
<evidence type="ECO:0000313" key="2">
    <source>
        <dbReference type="EMBL" id="EEU36204.1"/>
    </source>
</evidence>
<name>C7ZIH6_FUSV7</name>
<gene>
    <name evidence="2" type="ORF">NECHADRAFT_87145</name>
</gene>
<dbReference type="AlphaFoldDB" id="C7ZIH6"/>
<dbReference type="InParanoid" id="C7ZIH6"/>
<evidence type="ECO:0000313" key="3">
    <source>
        <dbReference type="Proteomes" id="UP000005206"/>
    </source>
</evidence>
<dbReference type="RefSeq" id="XP_003041917.1">
    <property type="nucleotide sequence ID" value="XM_003041871.1"/>
</dbReference>
<reference evidence="2 3" key="1">
    <citation type="journal article" date="2009" name="PLoS Genet.">
        <title>The genome of Nectria haematococca: contribution of supernumerary chromosomes to gene expansion.</title>
        <authorList>
            <person name="Coleman J.J."/>
            <person name="Rounsley S.D."/>
            <person name="Rodriguez-Carres M."/>
            <person name="Kuo A."/>
            <person name="Wasmann C.C."/>
            <person name="Grimwood J."/>
            <person name="Schmutz J."/>
            <person name="Taga M."/>
            <person name="White G.J."/>
            <person name="Zhou S."/>
            <person name="Schwartz D.C."/>
            <person name="Freitag M."/>
            <person name="Ma L.J."/>
            <person name="Danchin E.G."/>
            <person name="Henrissat B."/>
            <person name="Coutinho P.M."/>
            <person name="Nelson D.R."/>
            <person name="Straney D."/>
            <person name="Napoli C.A."/>
            <person name="Barker B.M."/>
            <person name="Gribskov M."/>
            <person name="Rep M."/>
            <person name="Kroken S."/>
            <person name="Molnar I."/>
            <person name="Rensing C."/>
            <person name="Kennell J.C."/>
            <person name="Zamora J."/>
            <person name="Farman M.L."/>
            <person name="Selker E.U."/>
            <person name="Salamov A."/>
            <person name="Shapiro H."/>
            <person name="Pangilinan J."/>
            <person name="Lindquist E."/>
            <person name="Lamers C."/>
            <person name="Grigoriev I.V."/>
            <person name="Geiser D.M."/>
            <person name="Covert S.F."/>
            <person name="Temporini E."/>
            <person name="Vanetten H.D."/>
        </authorList>
    </citation>
    <scope>NUCLEOTIDE SEQUENCE [LARGE SCALE GENOMIC DNA]</scope>
    <source>
        <strain evidence="3">ATCC MYA-4622 / CBS 123669 / FGSC 9596 / NRRL 45880 / 77-13-4</strain>
    </source>
</reference>
<feature type="region of interest" description="Disordered" evidence="1">
    <location>
        <begin position="219"/>
        <end position="241"/>
    </location>
</feature>
<keyword evidence="3" id="KW-1185">Reference proteome</keyword>
<feature type="compositionally biased region" description="Low complexity" evidence="1">
    <location>
        <begin position="70"/>
        <end position="87"/>
    </location>
</feature>
<dbReference type="GeneID" id="9674331"/>
<dbReference type="VEuPathDB" id="FungiDB:NECHADRAFT_87145"/>
<dbReference type="HOGENOM" id="CLU_309063_0_0_1"/>
<dbReference type="KEGG" id="nhe:NECHADRAFT_87145"/>